<dbReference type="AlphaFoldDB" id="A0A2S8GFQ3"/>
<evidence type="ECO:0000256" key="1">
    <source>
        <dbReference type="SAM" id="SignalP"/>
    </source>
</evidence>
<protein>
    <recommendedName>
        <fullName evidence="4">Carboxypeptidase regulatory-like domain-containing protein</fullName>
    </recommendedName>
</protein>
<evidence type="ECO:0008006" key="4">
    <source>
        <dbReference type="Google" id="ProtNLM"/>
    </source>
</evidence>
<dbReference type="EMBL" id="PUHZ01000024">
    <property type="protein sequence ID" value="PQO43269.1"/>
    <property type="molecule type" value="Genomic_DNA"/>
</dbReference>
<evidence type="ECO:0000313" key="3">
    <source>
        <dbReference type="Proteomes" id="UP000237819"/>
    </source>
</evidence>
<comment type="caution">
    <text evidence="2">The sequence shown here is derived from an EMBL/GenBank/DDBJ whole genome shotgun (WGS) entry which is preliminary data.</text>
</comment>
<gene>
    <name evidence="2" type="ORF">C5Y93_26610</name>
</gene>
<keyword evidence="1" id="KW-0732">Signal</keyword>
<organism evidence="2 3">
    <name type="scientific">Blastopirellula marina</name>
    <dbReference type="NCBI Taxonomy" id="124"/>
    <lineage>
        <taxon>Bacteria</taxon>
        <taxon>Pseudomonadati</taxon>
        <taxon>Planctomycetota</taxon>
        <taxon>Planctomycetia</taxon>
        <taxon>Pirellulales</taxon>
        <taxon>Pirellulaceae</taxon>
        <taxon>Blastopirellula</taxon>
    </lineage>
</organism>
<feature type="chain" id="PRO_5015658974" description="Carboxypeptidase regulatory-like domain-containing protein" evidence="1">
    <location>
        <begin position="28"/>
        <end position="138"/>
    </location>
</feature>
<dbReference type="OrthoDB" id="275291at2"/>
<accession>A0A2S8GFQ3</accession>
<reference evidence="2 3" key="1">
    <citation type="submission" date="2018-02" db="EMBL/GenBank/DDBJ databases">
        <title>Comparative genomes isolates from brazilian mangrove.</title>
        <authorList>
            <person name="Araujo J.E."/>
            <person name="Taketani R.G."/>
            <person name="Silva M.C.P."/>
            <person name="Loureco M.V."/>
            <person name="Andreote F.D."/>
        </authorList>
    </citation>
    <scope>NUCLEOTIDE SEQUENCE [LARGE SCALE GENOMIC DNA]</scope>
    <source>
        <strain evidence="2 3">Nap-Phe MGV</strain>
    </source>
</reference>
<proteinExistence type="predicted"/>
<dbReference type="PROSITE" id="PS51257">
    <property type="entry name" value="PROKAR_LIPOPROTEIN"/>
    <property type="match status" value="1"/>
</dbReference>
<feature type="signal peptide" evidence="1">
    <location>
        <begin position="1"/>
        <end position="27"/>
    </location>
</feature>
<evidence type="ECO:0000313" key="2">
    <source>
        <dbReference type="EMBL" id="PQO43269.1"/>
    </source>
</evidence>
<dbReference type="RefSeq" id="WP_105338482.1">
    <property type="nucleotide sequence ID" value="NZ_PUHZ01000024.1"/>
</dbReference>
<sequence length="138" mass="14686">MQITKLTSIALLLALSAAFGCSPSNQAGLGTVTGSVLIDGQPAPAGLRLEFDPVEKGVRGSTAITNKSGQYEAEYSISRKGVRTGECVVKLVPPETVPTANGKRPKLPFPDQYYEEIRQVNIESGHNTVDIEISKQGN</sequence>
<dbReference type="Proteomes" id="UP000237819">
    <property type="component" value="Unassembled WGS sequence"/>
</dbReference>
<name>A0A2S8GFQ3_9BACT</name>